<sequence>MSNAGLNTHRRPSSQSTTVCFLIDIPWHSRLCTRLPCLSGSTSAVVSFSARSCPFPTGSRTPRWHRQFSPVLTYFRISPFRMSGFP</sequence>
<name>A0A7U1HS22_ECOLX</name>
<evidence type="ECO:0000313" key="1">
    <source>
        <dbReference type="EMBL" id="QQZ47422.1"/>
    </source>
</evidence>
<organism evidence="1">
    <name type="scientific">Escherichia coli</name>
    <dbReference type="NCBI Taxonomy" id="562"/>
    <lineage>
        <taxon>Bacteria</taxon>
        <taxon>Pseudomonadati</taxon>
        <taxon>Pseudomonadota</taxon>
        <taxon>Gammaproteobacteria</taxon>
        <taxon>Enterobacterales</taxon>
        <taxon>Enterobacteriaceae</taxon>
        <taxon>Escherichia</taxon>
    </lineage>
</organism>
<proteinExistence type="predicted"/>
<dbReference type="AlphaFoldDB" id="A0A7U1HS22"/>
<accession>A0A7U1HS22</accession>
<protein>
    <submittedName>
        <fullName evidence="1">Uncharacterized protein</fullName>
    </submittedName>
</protein>
<geneLocation type="plasmid" evidence="1">
    <name>pESBL3215-IncF</name>
</geneLocation>
<keyword evidence="1" id="KW-0614">Plasmid</keyword>
<dbReference type="EMBL" id="MW390533">
    <property type="protein sequence ID" value="QQZ47422.1"/>
    <property type="molecule type" value="Genomic_DNA"/>
</dbReference>
<reference evidence="1" key="1">
    <citation type="journal article" date="2021" name="Sci. Rep.">
        <title>Antibiotic resistance plasmid composition and architecture in Escherichia coli isolates from meat.</title>
        <authorList>
            <person name="Darphorn T.S."/>
            <person name="Bel K."/>
            <person name="Koenders-van Sint Anneland B.B."/>
            <person name="Brul S."/>
            <person name="Ter Kuile B.H."/>
        </authorList>
    </citation>
    <scope>NUCLEOTIDE SEQUENCE</scope>
    <source>
        <strain evidence="1">ESBL3215</strain>
    </source>
</reference>